<evidence type="ECO:0000313" key="3">
    <source>
        <dbReference type="WBParaSite" id="TCLT_0000264401-mRNA-1"/>
    </source>
</evidence>
<accession>A0A0N5CQZ4</accession>
<dbReference type="EMBL" id="UYYF01000606">
    <property type="protein sequence ID" value="VDM98720.1"/>
    <property type="molecule type" value="Genomic_DNA"/>
</dbReference>
<reference evidence="1 2" key="2">
    <citation type="submission" date="2018-11" db="EMBL/GenBank/DDBJ databases">
        <authorList>
            <consortium name="Pathogen Informatics"/>
        </authorList>
    </citation>
    <scope>NUCLEOTIDE SEQUENCE [LARGE SCALE GENOMIC DNA]</scope>
</reference>
<organism evidence="3">
    <name type="scientific">Thelazia callipaeda</name>
    <name type="common">Oriental eyeworm</name>
    <name type="synonym">Parasitic nematode</name>
    <dbReference type="NCBI Taxonomy" id="103827"/>
    <lineage>
        <taxon>Eukaryota</taxon>
        <taxon>Metazoa</taxon>
        <taxon>Ecdysozoa</taxon>
        <taxon>Nematoda</taxon>
        <taxon>Chromadorea</taxon>
        <taxon>Rhabditida</taxon>
        <taxon>Spirurina</taxon>
        <taxon>Spiruromorpha</taxon>
        <taxon>Thelazioidea</taxon>
        <taxon>Thelaziidae</taxon>
        <taxon>Thelazia</taxon>
    </lineage>
</organism>
<evidence type="ECO:0000313" key="1">
    <source>
        <dbReference type="EMBL" id="VDM98720.1"/>
    </source>
</evidence>
<dbReference type="Proteomes" id="UP000276776">
    <property type="component" value="Unassembled WGS sequence"/>
</dbReference>
<dbReference type="WBParaSite" id="TCLT_0000264401-mRNA-1">
    <property type="protein sequence ID" value="TCLT_0000264401-mRNA-1"/>
    <property type="gene ID" value="TCLT_0000264401"/>
</dbReference>
<evidence type="ECO:0000313" key="2">
    <source>
        <dbReference type="Proteomes" id="UP000276776"/>
    </source>
</evidence>
<dbReference type="AlphaFoldDB" id="A0A0N5CQZ4"/>
<protein>
    <submittedName>
        <fullName evidence="3">FAS1 domain-containing protein</fullName>
    </submittedName>
</protein>
<name>A0A0N5CQZ4_THECL</name>
<keyword evidence="2" id="KW-1185">Reference proteome</keyword>
<sequence length="96" mass="10484">MNVKNISSNVYVGNTFRNHLCEHSYLSSVSKGPSKLVHSVIRNCSLISQRSQTACNKLRKCTVRKDVDLDKLPADPGSLAALALHIVPGTYMIASN</sequence>
<gene>
    <name evidence="1" type="ORF">TCLT_LOCUS2645</name>
</gene>
<proteinExistence type="predicted"/>
<dbReference type="OMA" id="WMLTISK"/>
<reference evidence="3" key="1">
    <citation type="submission" date="2017-02" db="UniProtKB">
        <authorList>
            <consortium name="WormBaseParasite"/>
        </authorList>
    </citation>
    <scope>IDENTIFICATION</scope>
</reference>